<keyword evidence="3" id="KW-1185">Reference proteome</keyword>
<dbReference type="AlphaFoldDB" id="A0A166B5G2"/>
<evidence type="ECO:0000313" key="3">
    <source>
        <dbReference type="Proteomes" id="UP000077266"/>
    </source>
</evidence>
<evidence type="ECO:0000256" key="1">
    <source>
        <dbReference type="SAM" id="MobiDB-lite"/>
    </source>
</evidence>
<name>A0A166B5G2_EXIGL</name>
<sequence>MIRSSSTEVLRNAPSRIDSERDKRKRDISDVQDDKPFSKRPKTHPASPAPTESVGPKAPPRIPLHLSIVAHSSTVDGRPPMAMPTGHDSPQPDHASNSPDDDAPASTSGSGSSAPADPVESAEAADDDWDDWVFSRGVAAPIAADQSGDPFAPTSPSMELEDAHWAELERVYQITPPGSPRARQTVAVAPPVKDAVTDALTSTLESTSIASAHAESRQSGRASTDALDSSVASPSRSPVEHAHANAAQREVSPLTEDSDDEEDVPLSKGIVSKAKSDTTSKVFAKLAQQDRFVDFRARNIDGDRIQCNGCGRWMMIKSWEKHLKDVCSTNVRCRPFTFPYT</sequence>
<dbReference type="EMBL" id="KV425923">
    <property type="protein sequence ID" value="KZV98029.1"/>
    <property type="molecule type" value="Genomic_DNA"/>
</dbReference>
<feature type="compositionally biased region" description="Polar residues" evidence="1">
    <location>
        <begin position="217"/>
        <end position="236"/>
    </location>
</feature>
<proteinExistence type="predicted"/>
<protein>
    <submittedName>
        <fullName evidence="2">Uncharacterized protein</fullName>
    </submittedName>
</protein>
<evidence type="ECO:0000313" key="2">
    <source>
        <dbReference type="EMBL" id="KZV98029.1"/>
    </source>
</evidence>
<gene>
    <name evidence="2" type="ORF">EXIGLDRAFT_332871</name>
</gene>
<feature type="compositionally biased region" description="Low complexity" evidence="1">
    <location>
        <begin position="92"/>
        <end position="118"/>
    </location>
</feature>
<organism evidence="2 3">
    <name type="scientific">Exidia glandulosa HHB12029</name>
    <dbReference type="NCBI Taxonomy" id="1314781"/>
    <lineage>
        <taxon>Eukaryota</taxon>
        <taxon>Fungi</taxon>
        <taxon>Dikarya</taxon>
        <taxon>Basidiomycota</taxon>
        <taxon>Agaricomycotina</taxon>
        <taxon>Agaricomycetes</taxon>
        <taxon>Auriculariales</taxon>
        <taxon>Exidiaceae</taxon>
        <taxon>Exidia</taxon>
    </lineage>
</organism>
<dbReference type="InParanoid" id="A0A166B5G2"/>
<feature type="compositionally biased region" description="Basic and acidic residues" evidence="1">
    <location>
        <begin position="17"/>
        <end position="37"/>
    </location>
</feature>
<accession>A0A166B5G2</accession>
<dbReference type="Proteomes" id="UP000077266">
    <property type="component" value="Unassembled WGS sequence"/>
</dbReference>
<feature type="region of interest" description="Disordered" evidence="1">
    <location>
        <begin position="1"/>
        <end position="159"/>
    </location>
</feature>
<reference evidence="2 3" key="1">
    <citation type="journal article" date="2016" name="Mol. Biol. Evol.">
        <title>Comparative Genomics of Early-Diverging Mushroom-Forming Fungi Provides Insights into the Origins of Lignocellulose Decay Capabilities.</title>
        <authorList>
            <person name="Nagy L.G."/>
            <person name="Riley R."/>
            <person name="Tritt A."/>
            <person name="Adam C."/>
            <person name="Daum C."/>
            <person name="Floudas D."/>
            <person name="Sun H."/>
            <person name="Yadav J.S."/>
            <person name="Pangilinan J."/>
            <person name="Larsson K.H."/>
            <person name="Matsuura K."/>
            <person name="Barry K."/>
            <person name="Labutti K."/>
            <person name="Kuo R."/>
            <person name="Ohm R.A."/>
            <person name="Bhattacharya S.S."/>
            <person name="Shirouzu T."/>
            <person name="Yoshinaga Y."/>
            <person name="Martin F.M."/>
            <person name="Grigoriev I.V."/>
            <person name="Hibbett D.S."/>
        </authorList>
    </citation>
    <scope>NUCLEOTIDE SEQUENCE [LARGE SCALE GENOMIC DNA]</scope>
    <source>
        <strain evidence="2 3">HHB12029</strain>
    </source>
</reference>
<feature type="region of interest" description="Disordered" evidence="1">
    <location>
        <begin position="208"/>
        <end position="265"/>
    </location>
</feature>